<feature type="transmembrane region" description="Helical" evidence="6">
    <location>
        <begin position="81"/>
        <end position="98"/>
    </location>
</feature>
<feature type="transmembrane region" description="Helical" evidence="6">
    <location>
        <begin position="170"/>
        <end position="192"/>
    </location>
</feature>
<dbReference type="OrthoDB" id="9784538at2"/>
<keyword evidence="3 6" id="KW-0812">Transmembrane</keyword>
<dbReference type="GO" id="GO:0005886">
    <property type="term" value="C:plasma membrane"/>
    <property type="evidence" value="ECO:0007669"/>
    <property type="project" value="UniProtKB-SubCell"/>
</dbReference>
<evidence type="ECO:0000256" key="1">
    <source>
        <dbReference type="ARBA" id="ARBA00004651"/>
    </source>
</evidence>
<keyword evidence="2" id="KW-1003">Cell membrane</keyword>
<accession>A0A2N5M4V9</accession>
<dbReference type="InterPro" id="IPR001851">
    <property type="entry name" value="ABC_transp_permease"/>
</dbReference>
<comment type="caution">
    <text evidence="7">The sequence shown here is derived from an EMBL/GenBank/DDBJ whole genome shotgun (WGS) entry which is preliminary data.</text>
</comment>
<dbReference type="Proteomes" id="UP000234748">
    <property type="component" value="Unassembled WGS sequence"/>
</dbReference>
<feature type="transmembrane region" description="Helical" evidence="6">
    <location>
        <begin position="129"/>
        <end position="150"/>
    </location>
</feature>
<name>A0A2N5M4V9_9BACI</name>
<keyword evidence="5 6" id="KW-0472">Membrane</keyword>
<evidence type="ECO:0000256" key="2">
    <source>
        <dbReference type="ARBA" id="ARBA00022475"/>
    </source>
</evidence>
<evidence type="ECO:0000256" key="4">
    <source>
        <dbReference type="ARBA" id="ARBA00022989"/>
    </source>
</evidence>
<dbReference type="GO" id="GO:0022857">
    <property type="term" value="F:transmembrane transporter activity"/>
    <property type="evidence" value="ECO:0007669"/>
    <property type="project" value="InterPro"/>
</dbReference>
<keyword evidence="8" id="KW-1185">Reference proteome</keyword>
<feature type="transmembrane region" description="Helical" evidence="6">
    <location>
        <begin position="304"/>
        <end position="321"/>
    </location>
</feature>
<evidence type="ECO:0000256" key="3">
    <source>
        <dbReference type="ARBA" id="ARBA00022692"/>
    </source>
</evidence>
<dbReference type="AlphaFoldDB" id="A0A2N5M4V9"/>
<reference evidence="7 8" key="1">
    <citation type="submission" date="2017-11" db="EMBL/GenBank/DDBJ databases">
        <title>Comparitive Functional Genomics of Dry Heat Resistant strains isolated from the Viking Spacecraft.</title>
        <authorList>
            <person name="Seuylemezian A."/>
            <person name="Cooper K."/>
            <person name="Vaishampayan P."/>
        </authorList>
    </citation>
    <scope>NUCLEOTIDE SEQUENCE [LARGE SCALE GENOMIC DNA]</scope>
    <source>
        <strain evidence="7 8">V1-29</strain>
    </source>
</reference>
<dbReference type="Pfam" id="PF02653">
    <property type="entry name" value="BPD_transp_2"/>
    <property type="match status" value="1"/>
</dbReference>
<feature type="transmembrane region" description="Helical" evidence="6">
    <location>
        <begin position="279"/>
        <end position="298"/>
    </location>
</feature>
<feature type="transmembrane region" description="Helical" evidence="6">
    <location>
        <begin position="254"/>
        <end position="272"/>
    </location>
</feature>
<dbReference type="CDD" id="cd06579">
    <property type="entry name" value="TM_PBP1_transp_AraH_like"/>
    <property type="match status" value="1"/>
</dbReference>
<dbReference type="PANTHER" id="PTHR32196">
    <property type="entry name" value="ABC TRANSPORTER PERMEASE PROTEIN YPHD-RELATED-RELATED"/>
    <property type="match status" value="1"/>
</dbReference>
<protein>
    <submittedName>
        <fullName evidence="7">ABC transporter permease</fullName>
    </submittedName>
</protein>
<dbReference type="RefSeq" id="WP_101642963.1">
    <property type="nucleotide sequence ID" value="NZ_PGUY01000041.1"/>
</dbReference>
<feature type="transmembrane region" description="Helical" evidence="6">
    <location>
        <begin position="104"/>
        <end position="122"/>
    </location>
</feature>
<keyword evidence="4 6" id="KW-1133">Transmembrane helix</keyword>
<organism evidence="7 8">
    <name type="scientific">Peribacillus deserti</name>
    <dbReference type="NCBI Taxonomy" id="673318"/>
    <lineage>
        <taxon>Bacteria</taxon>
        <taxon>Bacillati</taxon>
        <taxon>Bacillota</taxon>
        <taxon>Bacilli</taxon>
        <taxon>Bacillales</taxon>
        <taxon>Bacillaceae</taxon>
        <taxon>Peribacillus</taxon>
    </lineage>
</organism>
<gene>
    <name evidence="7" type="ORF">CUU66_13310</name>
</gene>
<comment type="subcellular location">
    <subcellularLocation>
        <location evidence="1">Cell membrane</location>
        <topology evidence="1">Multi-pass membrane protein</topology>
    </subcellularLocation>
</comment>
<feature type="transmembrane region" description="Helical" evidence="6">
    <location>
        <begin position="28"/>
        <end position="46"/>
    </location>
</feature>
<evidence type="ECO:0000313" key="8">
    <source>
        <dbReference type="Proteomes" id="UP000234748"/>
    </source>
</evidence>
<feature type="transmembrane region" description="Helical" evidence="6">
    <location>
        <begin position="52"/>
        <end position="74"/>
    </location>
</feature>
<evidence type="ECO:0000313" key="7">
    <source>
        <dbReference type="EMBL" id="PLT29398.1"/>
    </source>
</evidence>
<proteinExistence type="predicted"/>
<feature type="transmembrane region" description="Helical" evidence="6">
    <location>
        <begin position="220"/>
        <end position="242"/>
    </location>
</feature>
<sequence length="326" mass="34407">MNTEMVKKNPLHSKITVSVFHKYGVLKIYVTMVSIYIISGIIQPQYFAVDHVMQLLVIASFLGIAAIGQTLVVLSGGLDLSIAYTLNLGAVIMTQVSIEHGGVAAFAAVLAAGIFIGAFNGIGISYLNISPIIMTLAMSSILKSITYVYSNGNPKGASPDWLRFLGTGSILGIKTAVIIWIILSAAVVVLLVKTTFGRKLYSVGTNTSVSYLSGIQNKRLIIMVYILSSLFSVVAGMMLVGFYGLSHLGMGDSLLLPTIAAVVIGGTSILGGKGGYAGTAAGAIIIYLLMSILTVLDINDAGKQIIYGLVILFVLFLYGRGKAVRL</sequence>
<evidence type="ECO:0000256" key="5">
    <source>
        <dbReference type="ARBA" id="ARBA00023136"/>
    </source>
</evidence>
<evidence type="ECO:0000256" key="6">
    <source>
        <dbReference type="SAM" id="Phobius"/>
    </source>
</evidence>
<dbReference type="EMBL" id="PGUY01000041">
    <property type="protein sequence ID" value="PLT29398.1"/>
    <property type="molecule type" value="Genomic_DNA"/>
</dbReference>